<feature type="transmembrane region" description="Helical" evidence="9">
    <location>
        <begin position="73"/>
        <end position="96"/>
    </location>
</feature>
<dbReference type="EMBL" id="JPEN01000082">
    <property type="protein sequence ID" value="KGM36704.1"/>
    <property type="molecule type" value="Genomic_DNA"/>
</dbReference>
<feature type="transmembrane region" description="Helical" evidence="9">
    <location>
        <begin position="316"/>
        <end position="337"/>
    </location>
</feature>
<feature type="transmembrane region" description="Helical" evidence="9">
    <location>
        <begin position="276"/>
        <end position="304"/>
    </location>
</feature>
<keyword evidence="4" id="KW-1003">Cell membrane</keyword>
<dbReference type="RefSeq" id="WP_037617481.1">
    <property type="nucleotide sequence ID" value="NZ_JPEN01000082.1"/>
</dbReference>
<evidence type="ECO:0000256" key="3">
    <source>
        <dbReference type="ARBA" id="ARBA00022448"/>
    </source>
</evidence>
<gene>
    <name evidence="10" type="ORF">SSIN_1517</name>
</gene>
<protein>
    <recommendedName>
        <fullName evidence="9">Branched-chain amino acid transport system carrier protein</fullName>
    </recommendedName>
</protein>
<evidence type="ECO:0000256" key="9">
    <source>
        <dbReference type="RuleBase" id="RU362122"/>
    </source>
</evidence>
<keyword evidence="8 9" id="KW-0472">Membrane</keyword>
<evidence type="ECO:0000256" key="7">
    <source>
        <dbReference type="ARBA" id="ARBA00022989"/>
    </source>
</evidence>
<sequence>MIKKGALTGLLLFGMFFGAGNLIFPPQLGLESGPQFWAAIAGFVLSGVGIAILTLVVGASNPKGYMDEISQKIAPWFAIAYLVVLYLSIGPFFAIPRTATTAFSVGIEPMLPADSHTIWLFIFTTIYFVLAYIIAFNPSKILDSIGRYLTPIFAILIVVLVVLGAFRYGVAAPQPATAEYAGSAFGAGFLQGYNTLDALASVAFSVVAVATLNQLGFKNRKEYVSTIWVVGILVAMGFSILYIGLGFLGNHFPLDTAQLPQGANIGASVLSSATQAIFGLAAQIFLAVMVTVTCFTTTAGLIVSTGEFFHNTFPKLSYKVYATVFTLIGFAIANLGLNAIIQYSLPVLMILYPITITIVMIVIVNKILPLSKPGMQFTIAIVALIAAASVLAPQFKIKGLENMINSLPLAGASLPWLLPAIAGIILSLFLPNKQKSERFELD</sequence>
<accession>A0A0A0DF45</accession>
<feature type="transmembrane region" description="Helical" evidence="9">
    <location>
        <begin position="407"/>
        <end position="430"/>
    </location>
</feature>
<dbReference type="InterPro" id="IPR004685">
    <property type="entry name" value="Brnchd-chn_aa_trnsp_Livcs"/>
</dbReference>
<evidence type="ECO:0000256" key="8">
    <source>
        <dbReference type="ARBA" id="ARBA00023136"/>
    </source>
</evidence>
<comment type="similarity">
    <text evidence="2 9">Belongs to the branched chain amino acid transporter family.</text>
</comment>
<dbReference type="AlphaFoldDB" id="A0A0A0DF45"/>
<dbReference type="NCBIfam" id="TIGR00796">
    <property type="entry name" value="livcs"/>
    <property type="match status" value="1"/>
</dbReference>
<comment type="function">
    <text evidence="9">Component of the transport system for branched-chain amino acids.</text>
</comment>
<feature type="transmembrane region" description="Helical" evidence="9">
    <location>
        <begin position="116"/>
        <end position="136"/>
    </location>
</feature>
<feature type="transmembrane region" description="Helical" evidence="9">
    <location>
        <begin position="36"/>
        <end position="61"/>
    </location>
</feature>
<dbReference type="eggNOG" id="COG1114">
    <property type="taxonomic scope" value="Bacteria"/>
</dbReference>
<feature type="transmembrane region" description="Helical" evidence="9">
    <location>
        <begin position="224"/>
        <end position="245"/>
    </location>
</feature>
<name>A0A0A0DF45_9STRE</name>
<dbReference type="GO" id="GO:0005886">
    <property type="term" value="C:plasma membrane"/>
    <property type="evidence" value="ECO:0007669"/>
    <property type="project" value="UniProtKB-SubCell"/>
</dbReference>
<keyword evidence="11" id="KW-1185">Reference proteome</keyword>
<feature type="transmembrane region" description="Helical" evidence="9">
    <location>
        <begin position="190"/>
        <end position="212"/>
    </location>
</feature>
<keyword evidence="5 9" id="KW-0812">Transmembrane</keyword>
<dbReference type="GO" id="GO:0015190">
    <property type="term" value="F:L-leucine transmembrane transporter activity"/>
    <property type="evidence" value="ECO:0007669"/>
    <property type="project" value="TreeGrafter"/>
</dbReference>
<feature type="transmembrane region" description="Helical" evidence="9">
    <location>
        <begin position="377"/>
        <end position="395"/>
    </location>
</feature>
<keyword evidence="7 9" id="KW-1133">Transmembrane helix</keyword>
<dbReference type="Proteomes" id="UP000030019">
    <property type="component" value="Unassembled WGS sequence"/>
</dbReference>
<dbReference type="GO" id="GO:0005304">
    <property type="term" value="F:L-valine transmembrane transporter activity"/>
    <property type="evidence" value="ECO:0007669"/>
    <property type="project" value="TreeGrafter"/>
</dbReference>
<dbReference type="GO" id="GO:0015188">
    <property type="term" value="F:L-isoleucine transmembrane transporter activity"/>
    <property type="evidence" value="ECO:0007669"/>
    <property type="project" value="TreeGrafter"/>
</dbReference>
<comment type="caution">
    <text evidence="10">The sequence shown here is derived from an EMBL/GenBank/DDBJ whole genome shotgun (WGS) entry which is preliminary data.</text>
</comment>
<evidence type="ECO:0000256" key="4">
    <source>
        <dbReference type="ARBA" id="ARBA00022475"/>
    </source>
</evidence>
<proteinExistence type="inferred from homology"/>
<dbReference type="PANTHER" id="PTHR30588:SF7">
    <property type="entry name" value="BRANCHED-CHAIN AMINO ACID CARRIER PROTEIN SAOUHSC_01411-RELATED"/>
    <property type="match status" value="1"/>
</dbReference>
<organism evidence="10 11">
    <name type="scientific">Streptococcus sinensis</name>
    <dbReference type="NCBI Taxonomy" id="176090"/>
    <lineage>
        <taxon>Bacteria</taxon>
        <taxon>Bacillati</taxon>
        <taxon>Bacillota</taxon>
        <taxon>Bacilli</taxon>
        <taxon>Lactobacillales</taxon>
        <taxon>Streptococcaceae</taxon>
        <taxon>Streptococcus</taxon>
    </lineage>
</organism>
<feature type="transmembrane region" description="Helical" evidence="9">
    <location>
        <begin position="343"/>
        <end position="365"/>
    </location>
</feature>
<evidence type="ECO:0000256" key="2">
    <source>
        <dbReference type="ARBA" id="ARBA00008540"/>
    </source>
</evidence>
<evidence type="ECO:0000313" key="11">
    <source>
        <dbReference type="Proteomes" id="UP000030019"/>
    </source>
</evidence>
<dbReference type="PANTHER" id="PTHR30588">
    <property type="entry name" value="BRANCHED-CHAIN AMINO ACID TRANSPORT SYSTEM 2 CARRIER PROTEIN"/>
    <property type="match status" value="1"/>
</dbReference>
<feature type="transmembrane region" description="Helical" evidence="9">
    <location>
        <begin position="148"/>
        <end position="170"/>
    </location>
</feature>
<keyword evidence="3 9" id="KW-0813">Transport</keyword>
<dbReference type="GO" id="GO:0015820">
    <property type="term" value="P:L-leucine transport"/>
    <property type="evidence" value="ECO:0007669"/>
    <property type="project" value="TreeGrafter"/>
</dbReference>
<dbReference type="GO" id="GO:0015818">
    <property type="term" value="P:isoleucine transport"/>
    <property type="evidence" value="ECO:0007669"/>
    <property type="project" value="TreeGrafter"/>
</dbReference>
<evidence type="ECO:0000256" key="6">
    <source>
        <dbReference type="ARBA" id="ARBA00022970"/>
    </source>
</evidence>
<evidence type="ECO:0000256" key="5">
    <source>
        <dbReference type="ARBA" id="ARBA00022692"/>
    </source>
</evidence>
<keyword evidence="6 9" id="KW-0029">Amino-acid transport</keyword>
<feature type="transmembrane region" description="Helical" evidence="9">
    <location>
        <begin position="7"/>
        <end position="24"/>
    </location>
</feature>
<comment type="subcellular location">
    <subcellularLocation>
        <location evidence="1 9">Cell membrane</location>
        <topology evidence="1 9">Multi-pass membrane protein</topology>
    </subcellularLocation>
</comment>
<dbReference type="PATRIC" id="fig|176090.4.peg.1476"/>
<dbReference type="Pfam" id="PF05525">
    <property type="entry name" value="Branch_AA_trans"/>
    <property type="match status" value="1"/>
</dbReference>
<evidence type="ECO:0000313" key="10">
    <source>
        <dbReference type="EMBL" id="KGM36704.1"/>
    </source>
</evidence>
<dbReference type="STRING" id="176090.SSIN_1517"/>
<evidence type="ECO:0000256" key="1">
    <source>
        <dbReference type="ARBA" id="ARBA00004651"/>
    </source>
</evidence>
<reference evidence="10 11" key="1">
    <citation type="submission" date="2014-06" db="EMBL/GenBank/DDBJ databases">
        <authorList>
            <person name="Teng J.L."/>
            <person name="Huang Y."/>
            <person name="Tse H."/>
            <person name="Lau S.K."/>
            <person name="Woo P.C."/>
        </authorList>
    </citation>
    <scope>NUCLEOTIDE SEQUENCE [LARGE SCALE GENOMIC DNA]</scope>
    <source>
        <strain evidence="10 11">HKU4</strain>
    </source>
</reference>